<keyword evidence="1" id="KW-0175">Coiled coil</keyword>
<dbReference type="AlphaFoldDB" id="A0AAV2LGT1"/>
<feature type="compositionally biased region" description="Polar residues" evidence="2">
    <location>
        <begin position="24"/>
        <end position="34"/>
    </location>
</feature>
<evidence type="ECO:0008006" key="5">
    <source>
        <dbReference type="Google" id="ProtNLM"/>
    </source>
</evidence>
<organism evidence="3 4">
    <name type="scientific">Knipowitschia caucasica</name>
    <name type="common">Caucasian dwarf goby</name>
    <name type="synonym">Pomatoschistus caucasicus</name>
    <dbReference type="NCBI Taxonomy" id="637954"/>
    <lineage>
        <taxon>Eukaryota</taxon>
        <taxon>Metazoa</taxon>
        <taxon>Chordata</taxon>
        <taxon>Craniata</taxon>
        <taxon>Vertebrata</taxon>
        <taxon>Euteleostomi</taxon>
        <taxon>Actinopterygii</taxon>
        <taxon>Neopterygii</taxon>
        <taxon>Teleostei</taxon>
        <taxon>Neoteleostei</taxon>
        <taxon>Acanthomorphata</taxon>
        <taxon>Gobiaria</taxon>
        <taxon>Gobiiformes</taxon>
        <taxon>Gobioidei</taxon>
        <taxon>Gobiidae</taxon>
        <taxon>Gobiinae</taxon>
        <taxon>Knipowitschia</taxon>
    </lineage>
</organism>
<evidence type="ECO:0000313" key="3">
    <source>
        <dbReference type="EMBL" id="CAL1598764.1"/>
    </source>
</evidence>
<evidence type="ECO:0000256" key="2">
    <source>
        <dbReference type="SAM" id="MobiDB-lite"/>
    </source>
</evidence>
<evidence type="ECO:0000313" key="4">
    <source>
        <dbReference type="Proteomes" id="UP001497482"/>
    </source>
</evidence>
<evidence type="ECO:0000256" key="1">
    <source>
        <dbReference type="SAM" id="Coils"/>
    </source>
</evidence>
<reference evidence="3 4" key="1">
    <citation type="submission" date="2024-04" db="EMBL/GenBank/DDBJ databases">
        <authorList>
            <person name="Waldvogel A.-M."/>
            <person name="Schoenle A."/>
        </authorList>
    </citation>
    <scope>NUCLEOTIDE SEQUENCE [LARGE SCALE GENOMIC DNA]</scope>
</reference>
<accession>A0AAV2LGT1</accession>
<dbReference type="InterPro" id="IPR004244">
    <property type="entry name" value="Transposase_22"/>
</dbReference>
<keyword evidence="4" id="KW-1185">Reference proteome</keyword>
<dbReference type="EMBL" id="OZ035844">
    <property type="protein sequence ID" value="CAL1598764.1"/>
    <property type="molecule type" value="Genomic_DNA"/>
</dbReference>
<protein>
    <recommendedName>
        <fullName evidence="5">L1 transposable element RRM domain-containing protein</fullName>
    </recommendedName>
</protein>
<dbReference type="PANTHER" id="PTHR11505">
    <property type="entry name" value="L1 TRANSPOSABLE ELEMENT-RELATED"/>
    <property type="match status" value="1"/>
</dbReference>
<sequence length="334" mass="37889">MPSKLKGSVSRRTEQRVVEEDALSQGSNASSTSNMEDKPKIGSGDGANFDLILKERREFRRENKEQFDNIREDINGIAKRMDEAEERIMEAETSIQASEEMLLELAKLQTQVEAKLTDLEGHSRRENIRIHGVVEGAEEGATSVINFVESLLRNGLGIPPTTAFNIERAHRALGVKPPVGAPPRSFVVKFAGYRLNEDILRRAWQARGFDFQGKKVFLDNDYAPEIQRRRKEYTAAKAALTEKNIRFQTPFPARLRVHYSEGMVTYNSAQEATEDMVKRGLSVNLVKGHTTLLEQIKQRMWQSYGKKVNKGGMAQMPSFREKLQAFRRQSDDTA</sequence>
<proteinExistence type="predicted"/>
<dbReference type="Proteomes" id="UP001497482">
    <property type="component" value="Chromosome 22"/>
</dbReference>
<gene>
    <name evidence="3" type="ORF">KC01_LOCUS27126</name>
</gene>
<feature type="coiled-coil region" evidence="1">
    <location>
        <begin position="67"/>
        <end position="101"/>
    </location>
</feature>
<name>A0AAV2LGT1_KNICA</name>
<dbReference type="Gene3D" id="3.30.70.1820">
    <property type="entry name" value="L1 transposable element, RRM domain"/>
    <property type="match status" value="1"/>
</dbReference>
<feature type="region of interest" description="Disordered" evidence="2">
    <location>
        <begin position="1"/>
        <end position="47"/>
    </location>
</feature>